<accession>A0A109B8R7</accession>
<gene>
    <name evidence="2" type="ORF">APY04_3517</name>
</gene>
<name>A0A109B8R7_HYPSL</name>
<dbReference type="PATRIC" id="fig|121290.4.peg.1881"/>
<dbReference type="EMBL" id="LMTR01000094">
    <property type="protein sequence ID" value="KWT64253.1"/>
    <property type="molecule type" value="Genomic_DNA"/>
</dbReference>
<dbReference type="RefSeq" id="WP_068465297.1">
    <property type="nucleotide sequence ID" value="NZ_LMTR01000094.1"/>
</dbReference>
<organism evidence="2 3">
    <name type="scientific">Hyphomicrobium sulfonivorans</name>
    <dbReference type="NCBI Taxonomy" id="121290"/>
    <lineage>
        <taxon>Bacteria</taxon>
        <taxon>Pseudomonadati</taxon>
        <taxon>Pseudomonadota</taxon>
        <taxon>Alphaproteobacteria</taxon>
        <taxon>Hyphomicrobiales</taxon>
        <taxon>Hyphomicrobiaceae</taxon>
        <taxon>Hyphomicrobium</taxon>
    </lineage>
</organism>
<dbReference type="OrthoDB" id="8451154at2"/>
<dbReference type="AlphaFoldDB" id="A0A109B8R7"/>
<evidence type="ECO:0000256" key="1">
    <source>
        <dbReference type="SAM" id="MobiDB-lite"/>
    </source>
</evidence>
<proteinExistence type="predicted"/>
<reference evidence="2 3" key="1">
    <citation type="submission" date="2015-10" db="EMBL/GenBank/DDBJ databases">
        <title>Transcriptomic analysis of a linuron degrading triple-species bacterial consortium.</title>
        <authorList>
            <person name="Albers P."/>
        </authorList>
    </citation>
    <scope>NUCLEOTIDE SEQUENCE [LARGE SCALE GENOMIC DNA]</scope>
    <source>
        <strain evidence="2 3">WDL6</strain>
    </source>
</reference>
<comment type="caution">
    <text evidence="2">The sequence shown here is derived from an EMBL/GenBank/DDBJ whole genome shotgun (WGS) entry which is preliminary data.</text>
</comment>
<keyword evidence="3" id="KW-1185">Reference proteome</keyword>
<protein>
    <submittedName>
        <fullName evidence="2">Uncharacterized protein</fullName>
    </submittedName>
</protein>
<feature type="compositionally biased region" description="Polar residues" evidence="1">
    <location>
        <begin position="28"/>
        <end position="37"/>
    </location>
</feature>
<feature type="region of interest" description="Disordered" evidence="1">
    <location>
        <begin position="13"/>
        <end position="38"/>
    </location>
</feature>
<dbReference type="Proteomes" id="UP000059074">
    <property type="component" value="Unassembled WGS sequence"/>
</dbReference>
<evidence type="ECO:0000313" key="2">
    <source>
        <dbReference type="EMBL" id="KWT64253.1"/>
    </source>
</evidence>
<evidence type="ECO:0000313" key="3">
    <source>
        <dbReference type="Proteomes" id="UP000059074"/>
    </source>
</evidence>
<sequence length="91" mass="10612">MKLTARIAFRHVEQEPTNLRTPVHNEQDSNATSTPGTPSLEFLEETVRVWQKYSDKPLTHDDARQIIQNMTGYFRLLQDMQRAADSRLLKQ</sequence>